<dbReference type="GO" id="GO:0004497">
    <property type="term" value="F:monooxygenase activity"/>
    <property type="evidence" value="ECO:0007669"/>
    <property type="project" value="UniProtKB-KW"/>
</dbReference>
<protein>
    <recommendedName>
        <fullName evidence="4">FAD-binding domain-containing protein</fullName>
    </recommendedName>
</protein>
<evidence type="ECO:0000256" key="2">
    <source>
        <dbReference type="ARBA" id="ARBA00023033"/>
    </source>
</evidence>
<evidence type="ECO:0000256" key="1">
    <source>
        <dbReference type="ARBA" id="ARBA00023002"/>
    </source>
</evidence>
<dbReference type="PANTHER" id="PTHR13789:SF309">
    <property type="entry name" value="PUTATIVE (AFU_ORTHOLOGUE AFUA_6G14510)-RELATED"/>
    <property type="match status" value="1"/>
</dbReference>
<feature type="signal peptide" evidence="3">
    <location>
        <begin position="1"/>
        <end position="22"/>
    </location>
</feature>
<keyword evidence="3" id="KW-0732">Signal</keyword>
<feature type="domain" description="FAD-binding" evidence="4">
    <location>
        <begin position="33"/>
        <end position="399"/>
    </location>
</feature>
<evidence type="ECO:0000259" key="4">
    <source>
        <dbReference type="Pfam" id="PF01494"/>
    </source>
</evidence>
<evidence type="ECO:0000313" key="6">
    <source>
        <dbReference type="Proteomes" id="UP001530315"/>
    </source>
</evidence>
<organism evidence="5 6">
    <name type="scientific">Stephanodiscus triporus</name>
    <dbReference type="NCBI Taxonomy" id="2934178"/>
    <lineage>
        <taxon>Eukaryota</taxon>
        <taxon>Sar</taxon>
        <taxon>Stramenopiles</taxon>
        <taxon>Ochrophyta</taxon>
        <taxon>Bacillariophyta</taxon>
        <taxon>Coscinodiscophyceae</taxon>
        <taxon>Thalassiosirophycidae</taxon>
        <taxon>Stephanodiscales</taxon>
        <taxon>Stephanodiscaceae</taxon>
        <taxon>Stephanodiscus</taxon>
    </lineage>
</organism>
<dbReference type="EMBL" id="JALLAZ020000358">
    <property type="protein sequence ID" value="KAL3797177.1"/>
    <property type="molecule type" value="Genomic_DNA"/>
</dbReference>
<dbReference type="InterPro" id="IPR036188">
    <property type="entry name" value="FAD/NAD-bd_sf"/>
</dbReference>
<dbReference type="Pfam" id="PF01494">
    <property type="entry name" value="FAD_binding_3"/>
    <property type="match status" value="1"/>
</dbReference>
<dbReference type="PRINTS" id="PR00420">
    <property type="entry name" value="RNGMNOXGNASE"/>
</dbReference>
<dbReference type="SUPFAM" id="SSF51905">
    <property type="entry name" value="FAD/NAD(P)-binding domain"/>
    <property type="match status" value="1"/>
</dbReference>
<evidence type="ECO:0000256" key="3">
    <source>
        <dbReference type="SAM" id="SignalP"/>
    </source>
</evidence>
<dbReference type="Proteomes" id="UP001530315">
    <property type="component" value="Unassembled WGS sequence"/>
</dbReference>
<dbReference type="AlphaFoldDB" id="A0ABD3QAW3"/>
<keyword evidence="1" id="KW-0560">Oxidoreductase</keyword>
<dbReference type="PANTHER" id="PTHR13789">
    <property type="entry name" value="MONOOXYGENASE"/>
    <property type="match status" value="1"/>
</dbReference>
<keyword evidence="2" id="KW-0503">Monooxygenase</keyword>
<comment type="caution">
    <text evidence="5">The sequence shown here is derived from an EMBL/GenBank/DDBJ whole genome shotgun (WGS) entry which is preliminary data.</text>
</comment>
<accession>A0ABD3QAW3</accession>
<feature type="chain" id="PRO_5044813678" description="FAD-binding domain-containing protein" evidence="3">
    <location>
        <begin position="23"/>
        <end position="438"/>
    </location>
</feature>
<name>A0ABD3QAW3_9STRA</name>
<keyword evidence="6" id="KW-1185">Reference proteome</keyword>
<proteinExistence type="predicted"/>
<gene>
    <name evidence="5" type="ORF">ACHAW5_006039</name>
</gene>
<sequence>MRIPSLPLLPLLLWSLIIPAETKRMTSSNQEPRVLISGGGPSGLLAAILLNNIGVASIVVERAQVPDEWSSRSYTLVLGEKGIHGLERGGCLDSARAAGTERRFVYFFDGRTGEVNMLPPKKTSAIGFTRPLLVECIEKIALRCPRILIKRGVGVSKVVAKDDEMGICAHLEDGTVISATHVIGADGKWSKVRQSSPSLNSQAKMITCPSFGVHLNSPTVPKGFKTDGTYVINPPKECMFYIVASPHPSGGLSMSMVCYDETLVRYPWLEPPSHKETGDCDEGAWDDQYSALSETMKLDNTLSQHLQDLFQEEVPEFYNILDKETFLSARVNRRTTWLQMSANDGKNVVYSTEDGKVALIGDAAHAMTPSLGEGCNTALESAVKLVDSISSIMEEKGESTCSIDTLNEGFVRYGLTRPNECIPVQEESQARNVFRKTV</sequence>
<evidence type="ECO:0000313" key="5">
    <source>
        <dbReference type="EMBL" id="KAL3797177.1"/>
    </source>
</evidence>
<dbReference type="InterPro" id="IPR050493">
    <property type="entry name" value="FAD-dep_Monooxygenase_BioMet"/>
</dbReference>
<reference evidence="5 6" key="1">
    <citation type="submission" date="2024-10" db="EMBL/GenBank/DDBJ databases">
        <title>Updated reference genomes for cyclostephanoid diatoms.</title>
        <authorList>
            <person name="Roberts W.R."/>
            <person name="Alverson A.J."/>
        </authorList>
    </citation>
    <scope>NUCLEOTIDE SEQUENCE [LARGE SCALE GENOMIC DNA]</scope>
    <source>
        <strain evidence="5 6">AJA276-08</strain>
    </source>
</reference>
<dbReference type="Gene3D" id="3.50.50.60">
    <property type="entry name" value="FAD/NAD(P)-binding domain"/>
    <property type="match status" value="1"/>
</dbReference>
<dbReference type="InterPro" id="IPR002938">
    <property type="entry name" value="FAD-bd"/>
</dbReference>